<name>A0A162LFI3_CORDF</name>
<protein>
    <submittedName>
        <fullName evidence="3">Uncharacterized protein</fullName>
    </submittedName>
</protein>
<comment type="caution">
    <text evidence="3">The sequence shown here is derived from an EMBL/GenBank/DDBJ whole genome shotgun (WGS) entry which is preliminary data.</text>
</comment>
<comment type="subcellular location">
    <subcellularLocation>
        <location evidence="1">Nucleus</location>
    </subcellularLocation>
</comment>
<dbReference type="PANTHER" id="PTHR37534">
    <property type="entry name" value="TRANSCRIPTIONAL ACTIVATOR PROTEIN UGA3"/>
    <property type="match status" value="1"/>
</dbReference>
<dbReference type="AlphaFoldDB" id="A0A162LFI3"/>
<dbReference type="OrthoDB" id="288726at2759"/>
<dbReference type="InterPro" id="IPR021858">
    <property type="entry name" value="Fun_TF"/>
</dbReference>
<evidence type="ECO:0000256" key="2">
    <source>
        <dbReference type="ARBA" id="ARBA00023242"/>
    </source>
</evidence>
<dbReference type="Pfam" id="PF11951">
    <property type="entry name" value="Fungal_trans_2"/>
    <property type="match status" value="1"/>
</dbReference>
<proteinExistence type="predicted"/>
<dbReference type="PANTHER" id="PTHR37534:SF15">
    <property type="entry name" value="ZN(II)2CYS6 TRANSCRIPTION FACTOR (EUROFUNG)"/>
    <property type="match status" value="1"/>
</dbReference>
<organism evidence="3 4">
    <name type="scientific">Akanthomyces lecanii RCEF 1005</name>
    <dbReference type="NCBI Taxonomy" id="1081108"/>
    <lineage>
        <taxon>Eukaryota</taxon>
        <taxon>Fungi</taxon>
        <taxon>Dikarya</taxon>
        <taxon>Ascomycota</taxon>
        <taxon>Pezizomycotina</taxon>
        <taxon>Sordariomycetes</taxon>
        <taxon>Hypocreomycetidae</taxon>
        <taxon>Hypocreales</taxon>
        <taxon>Cordycipitaceae</taxon>
        <taxon>Akanthomyces</taxon>
        <taxon>Cordyceps confragosa</taxon>
    </lineage>
</organism>
<dbReference type="Proteomes" id="UP000076881">
    <property type="component" value="Unassembled WGS sequence"/>
</dbReference>
<reference evidence="3 4" key="1">
    <citation type="journal article" date="2016" name="Genome Biol. Evol.">
        <title>Divergent and convergent evolution of fungal pathogenicity.</title>
        <authorList>
            <person name="Shang Y."/>
            <person name="Xiao G."/>
            <person name="Zheng P."/>
            <person name="Cen K."/>
            <person name="Zhan S."/>
            <person name="Wang C."/>
        </authorList>
    </citation>
    <scope>NUCLEOTIDE SEQUENCE [LARGE SCALE GENOMIC DNA]</scope>
    <source>
        <strain evidence="3 4">RCEF 1005</strain>
    </source>
</reference>
<gene>
    <name evidence="3" type="ORF">LEL_09740</name>
</gene>
<keyword evidence="4" id="KW-1185">Reference proteome</keyword>
<dbReference type="STRING" id="1081108.A0A162LFI3"/>
<evidence type="ECO:0000313" key="4">
    <source>
        <dbReference type="Proteomes" id="UP000076881"/>
    </source>
</evidence>
<evidence type="ECO:0000256" key="1">
    <source>
        <dbReference type="ARBA" id="ARBA00004123"/>
    </source>
</evidence>
<dbReference type="GO" id="GO:0045944">
    <property type="term" value="P:positive regulation of transcription by RNA polymerase II"/>
    <property type="evidence" value="ECO:0007669"/>
    <property type="project" value="TreeGrafter"/>
</dbReference>
<sequence>MLQMQDPAPEVRREEAELLEVPGYSAFMPLKDPSHAIFLDYFVRDASAAICCHETIQQDTCNAVVSVGSAFPSLLYSTLLFGALHKASNTHRDIGRQQLDIRIMELRASALSLLQADLHDPGHANSAAVIATTLMLANCELHFDPDASFWRRHFECASLLLADARRRESDEPDTIGLWRLINRLFSLLEFLVSLPAPGPSKSMPVVSKAYPEELPFVESVGVIDGNLACSQDLLGVFTWITALQDMRRYSQDFDALELGQLSDHYVAVNASELVRIVRFMMARDEATPAILSDELAGQCDESQTEAFRMANCVAHHIALIFLHRCGLELDREADAVKSSVASIVQLADAMPKHSGLHPSIVLTTALFVAGCEAIGRARSDIRSLLQGQYEITRNQSAKRTLQQLERLWELAPDDSNTGTSWPPTSIAWDDFVPY</sequence>
<accession>A0A162LFI3</accession>
<evidence type="ECO:0000313" key="3">
    <source>
        <dbReference type="EMBL" id="OAA69924.1"/>
    </source>
</evidence>
<dbReference type="GO" id="GO:0005634">
    <property type="term" value="C:nucleus"/>
    <property type="evidence" value="ECO:0007669"/>
    <property type="project" value="UniProtKB-SubCell"/>
</dbReference>
<dbReference type="EMBL" id="AZHF01000010">
    <property type="protein sequence ID" value="OAA69924.1"/>
    <property type="molecule type" value="Genomic_DNA"/>
</dbReference>
<dbReference type="GO" id="GO:0003700">
    <property type="term" value="F:DNA-binding transcription factor activity"/>
    <property type="evidence" value="ECO:0007669"/>
    <property type="project" value="TreeGrafter"/>
</dbReference>
<dbReference type="GO" id="GO:0000976">
    <property type="term" value="F:transcription cis-regulatory region binding"/>
    <property type="evidence" value="ECO:0007669"/>
    <property type="project" value="TreeGrafter"/>
</dbReference>
<keyword evidence="2" id="KW-0539">Nucleus</keyword>